<reference evidence="1 2" key="1">
    <citation type="submission" date="2024-01" db="EMBL/GenBank/DDBJ databases">
        <title>Mariniflexile litorale sp. nov., isolated from the shallow sediments of the Sea of Japan.</title>
        <authorList>
            <person name="Romanenko L."/>
            <person name="Bystritskaya E."/>
            <person name="Isaeva M."/>
        </authorList>
    </citation>
    <scope>NUCLEOTIDE SEQUENCE [LARGE SCALE GENOMIC DNA]</scope>
    <source>
        <strain evidence="1 2">KCTC 32427</strain>
    </source>
</reference>
<protein>
    <submittedName>
        <fullName evidence="1">DUF1796 family putative cysteine peptidase</fullName>
    </submittedName>
</protein>
<dbReference type="Pfam" id="PF08795">
    <property type="entry name" value="DUF1796"/>
    <property type="match status" value="1"/>
</dbReference>
<gene>
    <name evidence="1" type="ORF">VP395_02170</name>
</gene>
<evidence type="ECO:0000313" key="1">
    <source>
        <dbReference type="EMBL" id="MEN3322523.1"/>
    </source>
</evidence>
<proteinExistence type="predicted"/>
<name>A0ABV0A6A0_9FLAO</name>
<accession>A0ABV0A6A0</accession>
<dbReference type="RefSeq" id="WP_346240069.1">
    <property type="nucleotide sequence ID" value="NZ_JAZHYP010000001.1"/>
</dbReference>
<evidence type="ECO:0000313" key="2">
    <source>
        <dbReference type="Proteomes" id="UP001416393"/>
    </source>
</evidence>
<comment type="caution">
    <text evidence="1">The sequence shown here is derived from an EMBL/GenBank/DDBJ whole genome shotgun (WGS) entry which is preliminary data.</text>
</comment>
<keyword evidence="2" id="KW-1185">Reference proteome</keyword>
<organism evidence="1 2">
    <name type="scientific">Mariniflexile soesokkakense</name>
    <dbReference type="NCBI Taxonomy" id="1343160"/>
    <lineage>
        <taxon>Bacteria</taxon>
        <taxon>Pseudomonadati</taxon>
        <taxon>Bacteroidota</taxon>
        <taxon>Flavobacteriia</taxon>
        <taxon>Flavobacteriales</taxon>
        <taxon>Flavobacteriaceae</taxon>
        <taxon>Mariniflexile</taxon>
    </lineage>
</organism>
<dbReference type="InterPro" id="IPR014903">
    <property type="entry name" value="DUF1796"/>
</dbReference>
<sequence length="246" mass="29239">MRINLLKYKGGQFGVKINKQYGSNKAIIPIGCDCHPAYVLYKTKLRDESLPFDWLDIEPLLAMQYVYEMLRDSFRFFLADLSKNEEGKVYSKKYPEALFYHFDDLQTNIQFQNKIKLRINRLVHKTKYRPCCFLHNTTSEVFKTEKSVVDYMISVKNFITLLKPNDELLIYLRYDESLDENKQQCELLLNSIKPLKQCTIVSYIRKKAEFGLWGDENKYKTLINDLGIKYTLKFPKIEFFKIQINN</sequence>
<dbReference type="EMBL" id="JAZHYP010000001">
    <property type="protein sequence ID" value="MEN3322523.1"/>
    <property type="molecule type" value="Genomic_DNA"/>
</dbReference>
<dbReference type="Proteomes" id="UP001416393">
    <property type="component" value="Unassembled WGS sequence"/>
</dbReference>